<keyword evidence="9" id="KW-1185">Reference proteome</keyword>
<proteinExistence type="predicted"/>
<feature type="compositionally biased region" description="Low complexity" evidence="6">
    <location>
        <begin position="7"/>
        <end position="21"/>
    </location>
</feature>
<evidence type="ECO:0000256" key="3">
    <source>
        <dbReference type="ARBA" id="ARBA00022679"/>
    </source>
</evidence>
<keyword evidence="5" id="KW-0902">Two-component regulatory system</keyword>
<dbReference type="Proteomes" id="UP001501578">
    <property type="component" value="Unassembled WGS sequence"/>
</dbReference>
<organism evidence="8 9">
    <name type="scientific">Nonomuraea longicatena</name>
    <dbReference type="NCBI Taxonomy" id="83682"/>
    <lineage>
        <taxon>Bacteria</taxon>
        <taxon>Bacillati</taxon>
        <taxon>Actinomycetota</taxon>
        <taxon>Actinomycetes</taxon>
        <taxon>Streptosporangiales</taxon>
        <taxon>Streptosporangiaceae</taxon>
        <taxon>Nonomuraea</taxon>
    </lineage>
</organism>
<dbReference type="PANTHER" id="PTHR24421:SF10">
    <property type="entry name" value="NITRATE_NITRITE SENSOR PROTEIN NARQ"/>
    <property type="match status" value="1"/>
</dbReference>
<evidence type="ECO:0000259" key="7">
    <source>
        <dbReference type="Pfam" id="PF02518"/>
    </source>
</evidence>
<dbReference type="Gene3D" id="3.30.565.10">
    <property type="entry name" value="Histidine kinase-like ATPase, C-terminal domain"/>
    <property type="match status" value="1"/>
</dbReference>
<comment type="catalytic activity">
    <reaction evidence="1">
        <text>ATP + protein L-histidine = ADP + protein N-phospho-L-histidine.</text>
        <dbReference type="EC" id="2.7.13.3"/>
    </reaction>
</comment>
<feature type="domain" description="Histidine kinase/HSP90-like ATPase" evidence="7">
    <location>
        <begin position="22"/>
        <end position="109"/>
    </location>
</feature>
<dbReference type="InterPro" id="IPR050482">
    <property type="entry name" value="Sensor_HK_TwoCompSys"/>
</dbReference>
<dbReference type="CDD" id="cd16917">
    <property type="entry name" value="HATPase_UhpB-NarQ-NarX-like"/>
    <property type="match status" value="1"/>
</dbReference>
<dbReference type="InterPro" id="IPR003594">
    <property type="entry name" value="HATPase_dom"/>
</dbReference>
<dbReference type="EC" id="2.7.13.3" evidence="2"/>
<dbReference type="EMBL" id="BAAAHQ010000001">
    <property type="protein sequence ID" value="GAA0913549.1"/>
    <property type="molecule type" value="Genomic_DNA"/>
</dbReference>
<evidence type="ECO:0000256" key="6">
    <source>
        <dbReference type="SAM" id="MobiDB-lite"/>
    </source>
</evidence>
<comment type="caution">
    <text evidence="8">The sequence shown here is derived from an EMBL/GenBank/DDBJ whole genome shotgun (WGS) entry which is preliminary data.</text>
</comment>
<evidence type="ECO:0000256" key="1">
    <source>
        <dbReference type="ARBA" id="ARBA00000085"/>
    </source>
</evidence>
<evidence type="ECO:0000313" key="9">
    <source>
        <dbReference type="Proteomes" id="UP001501578"/>
    </source>
</evidence>
<evidence type="ECO:0000313" key="8">
    <source>
        <dbReference type="EMBL" id="GAA0913549.1"/>
    </source>
</evidence>
<feature type="region of interest" description="Disordered" evidence="6">
    <location>
        <begin position="1"/>
        <end position="21"/>
    </location>
</feature>
<keyword evidence="4" id="KW-0418">Kinase</keyword>
<keyword evidence="3" id="KW-0808">Transferase</keyword>
<evidence type="ECO:0000256" key="2">
    <source>
        <dbReference type="ARBA" id="ARBA00012438"/>
    </source>
</evidence>
<protein>
    <recommendedName>
        <fullName evidence="2">histidine kinase</fullName>
        <ecNumber evidence="2">2.7.13.3</ecNumber>
    </recommendedName>
</protein>
<dbReference type="Pfam" id="PF02518">
    <property type="entry name" value="HATPase_c"/>
    <property type="match status" value="1"/>
</dbReference>
<evidence type="ECO:0000256" key="5">
    <source>
        <dbReference type="ARBA" id="ARBA00023012"/>
    </source>
</evidence>
<feature type="region of interest" description="Disordered" evidence="6">
    <location>
        <begin position="92"/>
        <end position="111"/>
    </location>
</feature>
<name>A0ABN1NPE5_9ACTN</name>
<dbReference type="InterPro" id="IPR036890">
    <property type="entry name" value="HATPase_C_sf"/>
</dbReference>
<dbReference type="PANTHER" id="PTHR24421">
    <property type="entry name" value="NITRATE/NITRITE SENSOR PROTEIN NARX-RELATED"/>
    <property type="match status" value="1"/>
</dbReference>
<dbReference type="SUPFAM" id="SSF55874">
    <property type="entry name" value="ATPase domain of HSP90 chaperone/DNA topoisomerase II/histidine kinase"/>
    <property type="match status" value="1"/>
</dbReference>
<sequence>MIAIERSPGSGWSGSPSAPAAERTVYRVAQEALTNVHKHAGDAETDVVVRYLPAGLEVVVHNRPVAASAGEVPGSGWGLVGLRERVELMGGTLEAGPRPDGFRVTARTPAA</sequence>
<evidence type="ECO:0000256" key="4">
    <source>
        <dbReference type="ARBA" id="ARBA00022777"/>
    </source>
</evidence>
<accession>A0ABN1NPE5</accession>
<reference evidence="8 9" key="1">
    <citation type="journal article" date="2019" name="Int. J. Syst. Evol. Microbiol.">
        <title>The Global Catalogue of Microorganisms (GCM) 10K type strain sequencing project: providing services to taxonomists for standard genome sequencing and annotation.</title>
        <authorList>
            <consortium name="The Broad Institute Genomics Platform"/>
            <consortium name="The Broad Institute Genome Sequencing Center for Infectious Disease"/>
            <person name="Wu L."/>
            <person name="Ma J."/>
        </authorList>
    </citation>
    <scope>NUCLEOTIDE SEQUENCE [LARGE SCALE GENOMIC DNA]</scope>
    <source>
        <strain evidence="8 9">JCM 11136</strain>
    </source>
</reference>
<gene>
    <name evidence="8" type="ORF">GCM10009560_05850</name>
</gene>